<reference evidence="2 3" key="1">
    <citation type="submission" date="2019-01" db="EMBL/GenBank/DDBJ databases">
        <title>Nocardioides guangzhouensis sp. nov., an actinobacterium isolated from soil.</title>
        <authorList>
            <person name="Fu Y."/>
            <person name="Cai Y."/>
            <person name="Lin Z."/>
            <person name="Chen P."/>
        </authorList>
    </citation>
    <scope>NUCLEOTIDE SEQUENCE [LARGE SCALE GENOMIC DNA]</scope>
    <source>
        <strain evidence="2 3">NBRC 105384</strain>
    </source>
</reference>
<dbReference type="EMBL" id="SDPU01000034">
    <property type="protein sequence ID" value="RYU09876.1"/>
    <property type="molecule type" value="Genomic_DNA"/>
</dbReference>
<dbReference type="Proteomes" id="UP000291189">
    <property type="component" value="Unassembled WGS sequence"/>
</dbReference>
<dbReference type="PANTHER" id="PTHR43798">
    <property type="entry name" value="MONOACYLGLYCEROL LIPASE"/>
    <property type="match status" value="1"/>
</dbReference>
<dbReference type="InterPro" id="IPR029058">
    <property type="entry name" value="AB_hydrolase_fold"/>
</dbReference>
<name>A0A4V1Z170_9ACTN</name>
<dbReference type="GO" id="GO:0016787">
    <property type="term" value="F:hydrolase activity"/>
    <property type="evidence" value="ECO:0007669"/>
    <property type="project" value="UniProtKB-KW"/>
</dbReference>
<proteinExistence type="predicted"/>
<dbReference type="SUPFAM" id="SSF53474">
    <property type="entry name" value="alpha/beta-Hydrolases"/>
    <property type="match status" value="1"/>
</dbReference>
<dbReference type="Gene3D" id="3.40.50.1820">
    <property type="entry name" value="alpha/beta hydrolase"/>
    <property type="match status" value="1"/>
</dbReference>
<evidence type="ECO:0000259" key="1">
    <source>
        <dbReference type="Pfam" id="PF12697"/>
    </source>
</evidence>
<dbReference type="PANTHER" id="PTHR43798:SF6">
    <property type="entry name" value="HYDROLASE, PUTATIVE (AFU_ORTHOLOGUE AFUA_4G13070)-RELATED"/>
    <property type="match status" value="1"/>
</dbReference>
<dbReference type="Pfam" id="PF12697">
    <property type="entry name" value="Abhydrolase_6"/>
    <property type="match status" value="1"/>
</dbReference>
<accession>A0A4V1Z170</accession>
<protein>
    <submittedName>
        <fullName evidence="2">Alpha/beta fold hydrolase</fullName>
    </submittedName>
</protein>
<dbReference type="PRINTS" id="PR00111">
    <property type="entry name" value="ABHYDROLASE"/>
</dbReference>
<keyword evidence="2" id="KW-0378">Hydrolase</keyword>
<comment type="caution">
    <text evidence="2">The sequence shown here is derived from an EMBL/GenBank/DDBJ whole genome shotgun (WGS) entry which is preliminary data.</text>
</comment>
<dbReference type="InterPro" id="IPR050266">
    <property type="entry name" value="AB_hydrolase_sf"/>
</dbReference>
<keyword evidence="3" id="KW-1185">Reference proteome</keyword>
<evidence type="ECO:0000313" key="3">
    <source>
        <dbReference type="Proteomes" id="UP000291189"/>
    </source>
</evidence>
<feature type="domain" description="AB hydrolase-1" evidence="1">
    <location>
        <begin position="16"/>
        <end position="240"/>
    </location>
</feature>
<dbReference type="OrthoDB" id="27092at2"/>
<dbReference type="AlphaFoldDB" id="A0A4V1Z170"/>
<evidence type="ECO:0000313" key="2">
    <source>
        <dbReference type="EMBL" id="RYU09876.1"/>
    </source>
</evidence>
<sequence length="254" mass="26956">MEVAVHHVEHGAGRPVLVLHGAGVDHRETEACFEPCFGSDSGFRRIYPDLPGMGRTPASDRLASAEDVLGVLLDFAAAVTDGTPYLLVGHSAGGYFARAMAARAPSQVAGLALVCPLLPGVRDVPEHRVVEGSGDLGDEDFRGYFVVQTPEMLERYERHVAPAAALVDHAALERIGERWDLPAAEGAPYDGPTLLVAGRLDSTVGYAAAADLLGHYPHASLAVVDDAGHALPHERPELLRALVTDWLVRVGRVG</sequence>
<dbReference type="RefSeq" id="WP_129988873.1">
    <property type="nucleotide sequence ID" value="NZ_SDPU01000034.1"/>
</dbReference>
<dbReference type="InterPro" id="IPR000073">
    <property type="entry name" value="AB_hydrolase_1"/>
</dbReference>
<organism evidence="2 3">
    <name type="scientific">Nocardioides iriomotensis</name>
    <dbReference type="NCBI Taxonomy" id="715784"/>
    <lineage>
        <taxon>Bacteria</taxon>
        <taxon>Bacillati</taxon>
        <taxon>Actinomycetota</taxon>
        <taxon>Actinomycetes</taxon>
        <taxon>Propionibacteriales</taxon>
        <taxon>Nocardioidaceae</taxon>
        <taxon>Nocardioides</taxon>
    </lineage>
</organism>
<gene>
    <name evidence="2" type="ORF">ETU37_18720</name>
</gene>